<reference evidence="10" key="1">
    <citation type="journal article" date="2019" name="Int. J. Syst. Evol. Microbiol.">
        <title>The Global Catalogue of Microorganisms (GCM) 10K type strain sequencing project: providing services to taxonomists for standard genome sequencing and annotation.</title>
        <authorList>
            <consortium name="The Broad Institute Genomics Platform"/>
            <consortium name="The Broad Institute Genome Sequencing Center for Infectious Disease"/>
            <person name="Wu L."/>
            <person name="Ma J."/>
        </authorList>
    </citation>
    <scope>NUCLEOTIDE SEQUENCE [LARGE SCALE GENOMIC DNA]</scope>
    <source>
        <strain evidence="10">CCUG 30340</strain>
    </source>
</reference>
<keyword evidence="10" id="KW-1185">Reference proteome</keyword>
<name>A0ABV9QXY2_9GAMM</name>
<evidence type="ECO:0000256" key="7">
    <source>
        <dbReference type="RuleBase" id="RU003938"/>
    </source>
</evidence>
<evidence type="ECO:0000256" key="1">
    <source>
        <dbReference type="ARBA" id="ARBA00004141"/>
    </source>
</evidence>
<dbReference type="EC" id="2.7.7.41" evidence="7"/>
<evidence type="ECO:0000256" key="6">
    <source>
        <dbReference type="ARBA" id="ARBA00023136"/>
    </source>
</evidence>
<dbReference type="RefSeq" id="WP_380021916.1">
    <property type="nucleotide sequence ID" value="NZ_JBHSHD010000010.1"/>
</dbReference>
<dbReference type="Pfam" id="PF01148">
    <property type="entry name" value="CTP_transf_1"/>
    <property type="match status" value="1"/>
</dbReference>
<dbReference type="InterPro" id="IPR000374">
    <property type="entry name" value="PC_trans"/>
</dbReference>
<dbReference type="PROSITE" id="PS01315">
    <property type="entry name" value="CDS"/>
    <property type="match status" value="1"/>
</dbReference>
<keyword evidence="5 8" id="KW-1133">Transmembrane helix</keyword>
<evidence type="ECO:0000256" key="5">
    <source>
        <dbReference type="ARBA" id="ARBA00022989"/>
    </source>
</evidence>
<feature type="transmembrane region" description="Helical" evidence="8">
    <location>
        <begin position="183"/>
        <end position="203"/>
    </location>
</feature>
<comment type="catalytic activity">
    <reaction evidence="7">
        <text>a 1,2-diacyl-sn-glycero-3-phosphate + CTP + H(+) = a CDP-1,2-diacyl-sn-glycerol + diphosphate</text>
        <dbReference type="Rhea" id="RHEA:16229"/>
        <dbReference type="ChEBI" id="CHEBI:15378"/>
        <dbReference type="ChEBI" id="CHEBI:33019"/>
        <dbReference type="ChEBI" id="CHEBI:37563"/>
        <dbReference type="ChEBI" id="CHEBI:58332"/>
        <dbReference type="ChEBI" id="CHEBI:58608"/>
        <dbReference type="EC" id="2.7.7.41"/>
    </reaction>
</comment>
<feature type="transmembrane region" description="Helical" evidence="8">
    <location>
        <begin position="252"/>
        <end position="272"/>
    </location>
</feature>
<keyword evidence="7 9" id="KW-0548">Nucleotidyltransferase</keyword>
<comment type="similarity">
    <text evidence="2 7">Belongs to the CDS family.</text>
</comment>
<feature type="transmembrane region" description="Helical" evidence="8">
    <location>
        <begin position="150"/>
        <end position="171"/>
    </location>
</feature>
<feature type="transmembrane region" description="Helical" evidence="8">
    <location>
        <begin position="54"/>
        <end position="81"/>
    </location>
</feature>
<dbReference type="EMBL" id="JBHSHD010000010">
    <property type="protein sequence ID" value="MFC4821641.1"/>
    <property type="molecule type" value="Genomic_DNA"/>
</dbReference>
<comment type="subcellular location">
    <subcellularLocation>
        <location evidence="1">Membrane</location>
        <topology evidence="1">Multi-pass membrane protein</topology>
    </subcellularLocation>
</comment>
<gene>
    <name evidence="9" type="ORF">ACFO6Q_15005</name>
</gene>
<keyword evidence="4 7" id="KW-0812">Transmembrane</keyword>
<proteinExistence type="inferred from homology"/>
<evidence type="ECO:0000256" key="3">
    <source>
        <dbReference type="ARBA" id="ARBA00022679"/>
    </source>
</evidence>
<evidence type="ECO:0000313" key="9">
    <source>
        <dbReference type="EMBL" id="MFC4821641.1"/>
    </source>
</evidence>
<feature type="transmembrane region" description="Helical" evidence="8">
    <location>
        <begin position="117"/>
        <end position="138"/>
    </location>
</feature>
<sequence length="314" mass="34853">MMAEFWIPRSVQWTLAAVIALLLVASLVVALMRCGDAAGRHDELSARVKSWWVLVFVFAVAIAFRRGVAIAFFAILSFLALKEYLSLIPTRRADRRVLFWVYLCVPIQYGWVWQHWYHMFLIFVPVWAFLFVAALMVLRGDTKDFLRAAGTLHWGLMTMVFGLSHLAYLLVLPDGQATVAHGAALLLFVVLLTELNDVAQYLWGRTLGRRKVIESVSPKKTVEGLLGGVLTTTVLSFLLAPVLTPLTATDSIAVGLMIGIGGFLGDVTVSAVKRDIGVKDSGSLIPGHGGVLDRVDSLLFTAPLFFHFMKYFYF</sequence>
<keyword evidence="6 8" id="KW-0472">Membrane</keyword>
<organism evidence="9 10">
    <name type="scientific">Dokdonella ginsengisoli</name>
    <dbReference type="NCBI Taxonomy" id="363846"/>
    <lineage>
        <taxon>Bacteria</taxon>
        <taxon>Pseudomonadati</taxon>
        <taxon>Pseudomonadota</taxon>
        <taxon>Gammaproteobacteria</taxon>
        <taxon>Lysobacterales</taxon>
        <taxon>Rhodanobacteraceae</taxon>
        <taxon>Dokdonella</taxon>
    </lineage>
</organism>
<evidence type="ECO:0000313" key="10">
    <source>
        <dbReference type="Proteomes" id="UP001595886"/>
    </source>
</evidence>
<dbReference type="PANTHER" id="PTHR43535">
    <property type="entry name" value="PHOSPHATIDATE CYTIDYLYLTRANSFERASE"/>
    <property type="match status" value="1"/>
</dbReference>
<comment type="pathway">
    <text evidence="7">Phospholipid metabolism; CDP-diacylglycerol biosynthesis; CDP-diacylglycerol from sn-glycerol 3-phosphate: step 3/3.</text>
</comment>
<evidence type="ECO:0000256" key="4">
    <source>
        <dbReference type="ARBA" id="ARBA00022692"/>
    </source>
</evidence>
<protein>
    <recommendedName>
        <fullName evidence="7">Phosphatidate cytidylyltransferase</fullName>
        <ecNumber evidence="7">2.7.7.41</ecNumber>
    </recommendedName>
</protein>
<dbReference type="Proteomes" id="UP001595886">
    <property type="component" value="Unassembled WGS sequence"/>
</dbReference>
<feature type="transmembrane region" description="Helical" evidence="8">
    <location>
        <begin position="224"/>
        <end position="246"/>
    </location>
</feature>
<evidence type="ECO:0000256" key="8">
    <source>
        <dbReference type="SAM" id="Phobius"/>
    </source>
</evidence>
<keyword evidence="3 7" id="KW-0808">Transferase</keyword>
<dbReference type="PANTHER" id="PTHR43535:SF1">
    <property type="entry name" value="PHOSPHATIDATE CYTIDYLYLTRANSFERASE"/>
    <property type="match status" value="1"/>
</dbReference>
<comment type="caution">
    <text evidence="9">The sequence shown here is derived from an EMBL/GenBank/DDBJ whole genome shotgun (WGS) entry which is preliminary data.</text>
</comment>
<dbReference type="GO" id="GO:0004605">
    <property type="term" value="F:phosphatidate cytidylyltransferase activity"/>
    <property type="evidence" value="ECO:0007669"/>
    <property type="project" value="UniProtKB-EC"/>
</dbReference>
<accession>A0ABV9QXY2</accession>
<evidence type="ECO:0000256" key="2">
    <source>
        <dbReference type="ARBA" id="ARBA00010185"/>
    </source>
</evidence>